<evidence type="ECO:0000313" key="4">
    <source>
        <dbReference type="EMBL" id="MDQ0315603.1"/>
    </source>
</evidence>
<evidence type="ECO:0000259" key="3">
    <source>
        <dbReference type="Pfam" id="PF09976"/>
    </source>
</evidence>
<dbReference type="RefSeq" id="WP_306885431.1">
    <property type="nucleotide sequence ID" value="NZ_JAUSUL010000002.1"/>
</dbReference>
<accession>A0AAE3VPF3</accession>
<dbReference type="Pfam" id="PF09976">
    <property type="entry name" value="TPR_21"/>
    <property type="match status" value="1"/>
</dbReference>
<protein>
    <recommendedName>
        <fullName evidence="3">Ancillary SecYEG translocon subunit/Cell division coordinator CpoB TPR domain-containing protein</fullName>
    </recommendedName>
</protein>
<keyword evidence="5" id="KW-1185">Reference proteome</keyword>
<dbReference type="Proteomes" id="UP001229244">
    <property type="component" value="Unassembled WGS sequence"/>
</dbReference>
<feature type="region of interest" description="Disordered" evidence="1">
    <location>
        <begin position="218"/>
        <end position="248"/>
    </location>
</feature>
<gene>
    <name evidence="4" type="ORF">J2S73_002060</name>
</gene>
<name>A0AAE3VPF3_9HYPH</name>
<evidence type="ECO:0000256" key="1">
    <source>
        <dbReference type="SAM" id="MobiDB-lite"/>
    </source>
</evidence>
<keyword evidence="2" id="KW-0812">Transmembrane</keyword>
<reference evidence="4" key="1">
    <citation type="submission" date="2023-07" db="EMBL/GenBank/DDBJ databases">
        <title>Genomic Encyclopedia of Type Strains, Phase IV (KMG-IV): sequencing the most valuable type-strain genomes for metagenomic binning, comparative biology and taxonomic classification.</title>
        <authorList>
            <person name="Goeker M."/>
        </authorList>
    </citation>
    <scope>NUCLEOTIDE SEQUENCE</scope>
    <source>
        <strain evidence="4">DSM 21202</strain>
    </source>
</reference>
<keyword evidence="2" id="KW-0472">Membrane</keyword>
<evidence type="ECO:0000256" key="2">
    <source>
        <dbReference type="SAM" id="Phobius"/>
    </source>
</evidence>
<feature type="domain" description="Ancillary SecYEG translocon subunit/Cell division coordinator CpoB TPR" evidence="3">
    <location>
        <begin position="18"/>
        <end position="186"/>
    </location>
</feature>
<organism evidence="4 5">
    <name type="scientific">Amorphus orientalis</name>
    <dbReference type="NCBI Taxonomy" id="649198"/>
    <lineage>
        <taxon>Bacteria</taxon>
        <taxon>Pseudomonadati</taxon>
        <taxon>Pseudomonadota</taxon>
        <taxon>Alphaproteobacteria</taxon>
        <taxon>Hyphomicrobiales</taxon>
        <taxon>Amorphaceae</taxon>
        <taxon>Amorphus</taxon>
    </lineage>
</organism>
<comment type="caution">
    <text evidence="4">The sequence shown here is derived from an EMBL/GenBank/DDBJ whole genome shotgun (WGS) entry which is preliminary data.</text>
</comment>
<proteinExistence type="predicted"/>
<dbReference type="EMBL" id="JAUSUL010000002">
    <property type="protein sequence ID" value="MDQ0315603.1"/>
    <property type="molecule type" value="Genomic_DNA"/>
</dbReference>
<dbReference type="InterPro" id="IPR018704">
    <property type="entry name" value="SecYEG/CpoB_TPR"/>
</dbReference>
<sequence>MTDIFQEVEEDIRRERMKSLWDRFGWVIILVAVLIVAVTAGYNGYTYFKTRAEQAAGDEFLAALDMAADGRNAAAAEALTEFADGAPGGYPVLARFRAASEQALAGNTEAAVSGFDALANDASLSNRQRDLARVRAGYVLLNGGDRTAVADRVTPVASTAGPWQNTAREILGLAAYQARDYDAAQKWFDEIDADAATTQDLRGRVQLMKELIASERATPAAADANDVSNAGAPADETASAGAEGEVSE</sequence>
<feature type="transmembrane region" description="Helical" evidence="2">
    <location>
        <begin position="24"/>
        <end position="45"/>
    </location>
</feature>
<dbReference type="AlphaFoldDB" id="A0AAE3VPF3"/>
<keyword evidence="2" id="KW-1133">Transmembrane helix</keyword>
<evidence type="ECO:0000313" key="5">
    <source>
        <dbReference type="Proteomes" id="UP001229244"/>
    </source>
</evidence>